<dbReference type="Proteomes" id="UP000645217">
    <property type="component" value="Unassembled WGS sequence"/>
</dbReference>
<accession>A0A917VGP4</accession>
<sequence length="329" mass="35878">MPRKEQDDRSHLVVAERQRIRTACGGPKYEAICKIASDSPLGVGSHKHGKPSLTKTTVGNFFNGVQAQPGWDVAGPILWACYQYAKDTGLMPEVDPALEARTSWEVLTKLSFSQQPEQNINSTDITQPPPAADVIAKPSKPEGRAVIPPARPGDEFSAEHRWYLNTYGQLGADLHRAAATGDSEAAYCLGSVLAADRQPHRAIPWLAAATESQHLAASQLLTGDVTTKAGLALAVEHTYRLGYTAHHGIGDLGRAEFYYTYAANRGHSDAAYHLAHLFLSRGENGTAARWLTVASAGDNRDAKRQLQKLMQRVNKNVHRAHTLSYHTSE</sequence>
<evidence type="ECO:0000313" key="1">
    <source>
        <dbReference type="EMBL" id="GGK78240.1"/>
    </source>
</evidence>
<dbReference type="AlphaFoldDB" id="A0A917VGP4"/>
<gene>
    <name evidence="1" type="ORF">GCM10007964_21240</name>
</gene>
<reference evidence="1" key="1">
    <citation type="journal article" date="2014" name="Int. J. Syst. Evol. Microbiol.">
        <title>Complete genome sequence of Corynebacterium casei LMG S-19264T (=DSM 44701T), isolated from a smear-ripened cheese.</title>
        <authorList>
            <consortium name="US DOE Joint Genome Institute (JGI-PGF)"/>
            <person name="Walter F."/>
            <person name="Albersmeier A."/>
            <person name="Kalinowski J."/>
            <person name="Ruckert C."/>
        </authorList>
    </citation>
    <scope>NUCLEOTIDE SEQUENCE</scope>
    <source>
        <strain evidence="1">JCM 13064</strain>
    </source>
</reference>
<name>A0A917VGP4_9ACTN</name>
<keyword evidence="2" id="KW-1185">Reference proteome</keyword>
<proteinExistence type="predicted"/>
<dbReference type="SUPFAM" id="SSF81901">
    <property type="entry name" value="HCP-like"/>
    <property type="match status" value="1"/>
</dbReference>
<dbReference type="EMBL" id="BMNT01000010">
    <property type="protein sequence ID" value="GGK78240.1"/>
    <property type="molecule type" value="Genomic_DNA"/>
</dbReference>
<protein>
    <recommendedName>
        <fullName evidence="3">Sel1 repeat family protein</fullName>
    </recommendedName>
</protein>
<comment type="caution">
    <text evidence="1">The sequence shown here is derived from an EMBL/GenBank/DDBJ whole genome shotgun (WGS) entry which is preliminary data.</text>
</comment>
<evidence type="ECO:0008006" key="3">
    <source>
        <dbReference type="Google" id="ProtNLM"/>
    </source>
</evidence>
<evidence type="ECO:0000313" key="2">
    <source>
        <dbReference type="Proteomes" id="UP000645217"/>
    </source>
</evidence>
<dbReference type="Gene3D" id="1.25.40.10">
    <property type="entry name" value="Tetratricopeptide repeat domain"/>
    <property type="match status" value="1"/>
</dbReference>
<reference evidence="1" key="2">
    <citation type="submission" date="2020-09" db="EMBL/GenBank/DDBJ databases">
        <authorList>
            <person name="Sun Q."/>
            <person name="Ohkuma M."/>
        </authorList>
    </citation>
    <scope>NUCLEOTIDE SEQUENCE</scope>
    <source>
        <strain evidence="1">JCM 13064</strain>
    </source>
</reference>
<dbReference type="InterPro" id="IPR011990">
    <property type="entry name" value="TPR-like_helical_dom_sf"/>
</dbReference>
<organism evidence="1 2">
    <name type="scientific">Sphaerisporangium melleum</name>
    <dbReference type="NCBI Taxonomy" id="321316"/>
    <lineage>
        <taxon>Bacteria</taxon>
        <taxon>Bacillati</taxon>
        <taxon>Actinomycetota</taxon>
        <taxon>Actinomycetes</taxon>
        <taxon>Streptosporangiales</taxon>
        <taxon>Streptosporangiaceae</taxon>
        <taxon>Sphaerisporangium</taxon>
    </lineage>
</organism>